<comment type="caution">
    <text evidence="1">The sequence shown here is derived from an EMBL/GenBank/DDBJ whole genome shotgun (WGS) entry which is preliminary data.</text>
</comment>
<proteinExistence type="predicted"/>
<sequence>MPLSILLYCGIGTVLGIFAHLAVFIHGEWHVRAPEVLIFHTALFALASVAKILSSATVHHPFFEGILYTSFCYVLALLASITVYRLWFHRLTRGRFPGPWYLRVSKLCHVWKVRKSTNHLVLEDLRQRYGDFVRTGPAEVTVFHPEVFSAVDGPRSECIKSEWYDLLYPFLSLVSARDKSIHAARRREWLRCFTSKALIQHEDKILEQIDELDRCIENNALAHKPSEMRDLCFWFGFDAMGRFVFNRSFRMLSDQKWHYVVVRLQRALSLLGPLSPTPWLVQLGLRLGPKVWVIRDWHESATWTKGEMRARLEDGCAKRGGGPDLTHYLMEQKGEISYKDGLYWMHGDSLLAIVAGSEPTAYVLLAIFCELAKHPEDAEKMYEELKGADATNLRVLNRLPHLNAVINETLRLYPVLLTGGARKTTKEGVMIGGTYIPPNTTIVSPRFSIQRREDCFEQAGSFIPERWTTHPEMIRNIAAFNPFSTGHHSCLGRQLAMDIMKLVVAKLVKKYRIQLAPGESGSRVFDGMVDQFTANPGNLSLCFVLR</sequence>
<keyword evidence="2" id="KW-1185">Reference proteome</keyword>
<evidence type="ECO:0000313" key="2">
    <source>
        <dbReference type="Proteomes" id="UP001497680"/>
    </source>
</evidence>
<name>A0ACC0DHL7_9PEZI</name>
<protein>
    <submittedName>
        <fullName evidence="1">Cytochrome P450</fullName>
    </submittedName>
</protein>
<gene>
    <name evidence="1" type="ORF">F4821DRAFT_225251</name>
</gene>
<reference evidence="1 2" key="1">
    <citation type="journal article" date="2022" name="New Phytol.">
        <title>Ecological generalism drives hyperdiversity of secondary metabolite gene clusters in xylarialean endophytes.</title>
        <authorList>
            <person name="Franco M.E.E."/>
            <person name="Wisecaver J.H."/>
            <person name="Arnold A.E."/>
            <person name="Ju Y.M."/>
            <person name="Slot J.C."/>
            <person name="Ahrendt S."/>
            <person name="Moore L.P."/>
            <person name="Eastman K.E."/>
            <person name="Scott K."/>
            <person name="Konkel Z."/>
            <person name="Mondo S.J."/>
            <person name="Kuo A."/>
            <person name="Hayes R.D."/>
            <person name="Haridas S."/>
            <person name="Andreopoulos B."/>
            <person name="Riley R."/>
            <person name="LaButti K."/>
            <person name="Pangilinan J."/>
            <person name="Lipzen A."/>
            <person name="Amirebrahimi M."/>
            <person name="Yan J."/>
            <person name="Adam C."/>
            <person name="Keymanesh K."/>
            <person name="Ng V."/>
            <person name="Louie K."/>
            <person name="Northen T."/>
            <person name="Drula E."/>
            <person name="Henrissat B."/>
            <person name="Hsieh H.M."/>
            <person name="Youens-Clark K."/>
            <person name="Lutzoni F."/>
            <person name="Miadlikowska J."/>
            <person name="Eastwood D.C."/>
            <person name="Hamelin R.C."/>
            <person name="Grigoriev I.V."/>
            <person name="U'Ren J.M."/>
        </authorList>
    </citation>
    <scope>NUCLEOTIDE SEQUENCE [LARGE SCALE GENOMIC DNA]</scope>
    <source>
        <strain evidence="1 2">ER1909</strain>
    </source>
</reference>
<accession>A0ACC0DHL7</accession>
<dbReference type="Proteomes" id="UP001497680">
    <property type="component" value="Unassembled WGS sequence"/>
</dbReference>
<organism evidence="1 2">
    <name type="scientific">Hypoxylon rubiginosum</name>
    <dbReference type="NCBI Taxonomy" id="110542"/>
    <lineage>
        <taxon>Eukaryota</taxon>
        <taxon>Fungi</taxon>
        <taxon>Dikarya</taxon>
        <taxon>Ascomycota</taxon>
        <taxon>Pezizomycotina</taxon>
        <taxon>Sordariomycetes</taxon>
        <taxon>Xylariomycetidae</taxon>
        <taxon>Xylariales</taxon>
        <taxon>Hypoxylaceae</taxon>
        <taxon>Hypoxylon</taxon>
    </lineage>
</organism>
<dbReference type="EMBL" id="MU394284">
    <property type="protein sequence ID" value="KAI6092265.1"/>
    <property type="molecule type" value="Genomic_DNA"/>
</dbReference>
<evidence type="ECO:0000313" key="1">
    <source>
        <dbReference type="EMBL" id="KAI6092265.1"/>
    </source>
</evidence>